<reference evidence="17 18" key="1">
    <citation type="submission" date="2017-02" db="EMBL/GenBank/DDBJ databases">
        <title>Legionella quilivanii strain from human: case report and whole genome sequencing analysis.</title>
        <authorList>
            <person name="Lalancette C."/>
            <person name="Leduc J.-M."/>
            <person name="Levesque S."/>
            <person name="Fournier E."/>
            <person name="Saoud J."/>
            <person name="Faucher S.P."/>
            <person name="Bernard K."/>
            <person name="Martineau C."/>
            <person name="Longtin J."/>
        </authorList>
    </citation>
    <scope>NUCLEOTIDE SEQUENCE [LARGE SCALE GENOMIC DNA]</scope>
    <source>
        <strain evidence="17 18">ID143958</strain>
    </source>
</reference>
<evidence type="ECO:0000256" key="6">
    <source>
        <dbReference type="ARBA" id="ARBA00050652"/>
    </source>
</evidence>
<evidence type="ECO:0000256" key="7">
    <source>
        <dbReference type="ARBA" id="ARBA00051538"/>
    </source>
</evidence>
<dbReference type="GO" id="GO:0030163">
    <property type="term" value="P:protein catabolic process"/>
    <property type="evidence" value="ECO:0007669"/>
    <property type="project" value="UniProtKB-UniRule"/>
</dbReference>
<dbReference type="AlphaFoldDB" id="A0A364LNI1"/>
<comment type="catalytic activity">
    <reaction evidence="7 15">
        <text>N-terminal L-lysyl-[protein] + L-leucyl-tRNA(Leu) = N-terminal L-leucyl-L-lysyl-[protein] + tRNA(Leu) + H(+)</text>
        <dbReference type="Rhea" id="RHEA:12340"/>
        <dbReference type="Rhea" id="RHEA-COMP:9613"/>
        <dbReference type="Rhea" id="RHEA-COMP:9622"/>
        <dbReference type="Rhea" id="RHEA-COMP:12670"/>
        <dbReference type="Rhea" id="RHEA-COMP:12671"/>
        <dbReference type="ChEBI" id="CHEBI:15378"/>
        <dbReference type="ChEBI" id="CHEBI:65249"/>
        <dbReference type="ChEBI" id="CHEBI:78442"/>
        <dbReference type="ChEBI" id="CHEBI:78494"/>
        <dbReference type="ChEBI" id="CHEBI:133043"/>
        <dbReference type="EC" id="2.3.2.6"/>
    </reaction>
</comment>
<dbReference type="HAMAP" id="MF_00688">
    <property type="entry name" value="Leu_Phe_trans"/>
    <property type="match status" value="1"/>
</dbReference>
<evidence type="ECO:0000256" key="16">
    <source>
        <dbReference type="SAM" id="MobiDB-lite"/>
    </source>
</evidence>
<evidence type="ECO:0000256" key="14">
    <source>
        <dbReference type="ARBA" id="ARBA00083640"/>
    </source>
</evidence>
<organism evidence="17 18">
    <name type="scientific">Legionella quinlivanii</name>
    <dbReference type="NCBI Taxonomy" id="45073"/>
    <lineage>
        <taxon>Bacteria</taxon>
        <taxon>Pseudomonadati</taxon>
        <taxon>Pseudomonadota</taxon>
        <taxon>Gammaproteobacteria</taxon>
        <taxon>Legionellales</taxon>
        <taxon>Legionellaceae</taxon>
        <taxon>Legionella</taxon>
    </lineage>
</organism>
<dbReference type="PANTHER" id="PTHR30098:SF2">
    <property type="entry name" value="LEUCYL_PHENYLALANYL-TRNA--PROTEIN TRANSFERASE"/>
    <property type="match status" value="1"/>
</dbReference>
<comment type="function">
    <text evidence="8 15">Functions in the N-end rule pathway of protein degradation where it conjugates Leu, Phe and, less efficiently, Met from aminoacyl-tRNAs to the N-termini of proteins containing an N-terminal arginine or lysine.</text>
</comment>
<comment type="subcellular location">
    <subcellularLocation>
        <location evidence="1 15">Cytoplasm</location>
    </subcellularLocation>
</comment>
<proteinExistence type="inferred from homology"/>
<keyword evidence="3 15" id="KW-0808">Transferase</keyword>
<dbReference type="SUPFAM" id="SSF55729">
    <property type="entry name" value="Acyl-CoA N-acyltransferases (Nat)"/>
    <property type="match status" value="1"/>
</dbReference>
<evidence type="ECO:0000256" key="5">
    <source>
        <dbReference type="ARBA" id="ARBA00050607"/>
    </source>
</evidence>
<gene>
    <name evidence="15" type="primary">aat</name>
    <name evidence="17" type="ORF">B1207_01725</name>
</gene>
<evidence type="ECO:0000256" key="11">
    <source>
        <dbReference type="ARBA" id="ARBA00074372"/>
    </source>
</evidence>
<evidence type="ECO:0000256" key="1">
    <source>
        <dbReference type="ARBA" id="ARBA00004496"/>
    </source>
</evidence>
<evidence type="ECO:0000256" key="9">
    <source>
        <dbReference type="ARBA" id="ARBA00061535"/>
    </source>
</evidence>
<evidence type="ECO:0000313" key="17">
    <source>
        <dbReference type="EMBL" id="RAP38624.1"/>
    </source>
</evidence>
<dbReference type="InterPro" id="IPR004616">
    <property type="entry name" value="Leu/Phe-tRNA_Trfase"/>
</dbReference>
<evidence type="ECO:0000256" key="8">
    <source>
        <dbReference type="ARBA" id="ARBA00054043"/>
    </source>
</evidence>
<comment type="catalytic activity">
    <reaction evidence="5 15">
        <text>L-phenylalanyl-tRNA(Phe) + an N-terminal L-alpha-aminoacyl-[protein] = an N-terminal L-phenylalanyl-L-alpha-aminoacyl-[protein] + tRNA(Phe)</text>
        <dbReference type="Rhea" id="RHEA:43632"/>
        <dbReference type="Rhea" id="RHEA-COMP:9668"/>
        <dbReference type="Rhea" id="RHEA-COMP:9699"/>
        <dbReference type="Rhea" id="RHEA-COMP:10636"/>
        <dbReference type="Rhea" id="RHEA-COMP:10637"/>
        <dbReference type="ChEBI" id="CHEBI:78442"/>
        <dbReference type="ChEBI" id="CHEBI:78531"/>
        <dbReference type="ChEBI" id="CHEBI:78597"/>
        <dbReference type="ChEBI" id="CHEBI:83561"/>
        <dbReference type="EC" id="2.3.2.6"/>
    </reaction>
</comment>
<dbReference type="Proteomes" id="UP000249458">
    <property type="component" value="Unassembled WGS sequence"/>
</dbReference>
<dbReference type="PANTHER" id="PTHR30098">
    <property type="entry name" value="LEUCYL/PHENYLALANYL-TRNA--PROTEIN TRANSFERASE"/>
    <property type="match status" value="1"/>
</dbReference>
<evidence type="ECO:0000313" key="18">
    <source>
        <dbReference type="Proteomes" id="UP000249458"/>
    </source>
</evidence>
<accession>A0A364LNI1</accession>
<name>A0A364LNI1_9GAMM</name>
<keyword evidence="4 15" id="KW-0012">Acyltransferase</keyword>
<evidence type="ECO:0000256" key="4">
    <source>
        <dbReference type="ARBA" id="ARBA00023315"/>
    </source>
</evidence>
<feature type="region of interest" description="Disordered" evidence="16">
    <location>
        <begin position="1"/>
        <end position="20"/>
    </location>
</feature>
<comment type="caution">
    <text evidence="17">The sequence shown here is derived from an EMBL/GenBank/DDBJ whole genome shotgun (WGS) entry which is preliminary data.</text>
</comment>
<dbReference type="InterPro" id="IPR042221">
    <property type="entry name" value="Leu/Phe-tRNA_Trfase_N"/>
</dbReference>
<protein>
    <recommendedName>
        <fullName evidence="11 15">Leucyl/phenylalanyl-tRNA--protein transferase</fullName>
        <ecNumber evidence="10 15">2.3.2.6</ecNumber>
    </recommendedName>
    <alternativeName>
        <fullName evidence="12 15">L/F-transferase</fullName>
    </alternativeName>
    <alternativeName>
        <fullName evidence="13 15">Leucyltransferase</fullName>
    </alternativeName>
    <alternativeName>
        <fullName evidence="14 15">Phenyalanyltransferase</fullName>
    </alternativeName>
</protein>
<dbReference type="FunFam" id="3.30.70.3550:FF:000001">
    <property type="entry name" value="Leucyl/phenylalanyl-tRNA--protein transferase"/>
    <property type="match status" value="1"/>
</dbReference>
<feature type="compositionally biased region" description="Acidic residues" evidence="16">
    <location>
        <begin position="1"/>
        <end position="12"/>
    </location>
</feature>
<evidence type="ECO:0000256" key="3">
    <source>
        <dbReference type="ARBA" id="ARBA00022679"/>
    </source>
</evidence>
<evidence type="ECO:0000256" key="10">
    <source>
        <dbReference type="ARBA" id="ARBA00066767"/>
    </source>
</evidence>
<dbReference type="Gene3D" id="3.30.70.3550">
    <property type="entry name" value="Leucyl/phenylalanyl-tRNA-protein transferase, N-terminal domain"/>
    <property type="match status" value="1"/>
</dbReference>
<dbReference type="EMBL" id="MVJN01000001">
    <property type="protein sequence ID" value="RAP38624.1"/>
    <property type="molecule type" value="Genomic_DNA"/>
</dbReference>
<evidence type="ECO:0000256" key="15">
    <source>
        <dbReference type="HAMAP-Rule" id="MF_00688"/>
    </source>
</evidence>
<evidence type="ECO:0000256" key="12">
    <source>
        <dbReference type="ARBA" id="ARBA00077136"/>
    </source>
</evidence>
<dbReference type="Pfam" id="PF03588">
    <property type="entry name" value="Leu_Phe_trans"/>
    <property type="match status" value="1"/>
</dbReference>
<dbReference type="RefSeq" id="WP_112218260.1">
    <property type="nucleotide sequence ID" value="NZ_MVJN01000001.1"/>
</dbReference>
<comment type="similarity">
    <text evidence="9 15">Belongs to the L/F-transferase family.</text>
</comment>
<dbReference type="InterPro" id="IPR042203">
    <property type="entry name" value="Leu/Phe-tRNA_Trfase_C"/>
</dbReference>
<dbReference type="GO" id="GO:0008914">
    <property type="term" value="F:leucyl-tRNA--protein transferase activity"/>
    <property type="evidence" value="ECO:0007669"/>
    <property type="project" value="UniProtKB-UniRule"/>
</dbReference>
<dbReference type="InterPro" id="IPR016181">
    <property type="entry name" value="Acyl_CoA_acyltransferase"/>
</dbReference>
<dbReference type="EC" id="2.3.2.6" evidence="10 15"/>
<comment type="catalytic activity">
    <reaction evidence="6 15">
        <text>N-terminal L-arginyl-[protein] + L-leucyl-tRNA(Leu) = N-terminal L-leucyl-L-arginyl-[protein] + tRNA(Leu) + H(+)</text>
        <dbReference type="Rhea" id="RHEA:50416"/>
        <dbReference type="Rhea" id="RHEA-COMP:9613"/>
        <dbReference type="Rhea" id="RHEA-COMP:9622"/>
        <dbReference type="Rhea" id="RHEA-COMP:12672"/>
        <dbReference type="Rhea" id="RHEA-COMP:12673"/>
        <dbReference type="ChEBI" id="CHEBI:15378"/>
        <dbReference type="ChEBI" id="CHEBI:64719"/>
        <dbReference type="ChEBI" id="CHEBI:78442"/>
        <dbReference type="ChEBI" id="CHEBI:78494"/>
        <dbReference type="ChEBI" id="CHEBI:133044"/>
        <dbReference type="EC" id="2.3.2.6"/>
    </reaction>
</comment>
<evidence type="ECO:0000256" key="2">
    <source>
        <dbReference type="ARBA" id="ARBA00022490"/>
    </source>
</evidence>
<evidence type="ECO:0000256" key="13">
    <source>
        <dbReference type="ARBA" id="ARBA00077165"/>
    </source>
</evidence>
<dbReference type="NCBIfam" id="TIGR00667">
    <property type="entry name" value="aat"/>
    <property type="match status" value="1"/>
</dbReference>
<sequence length="236" mass="26955">MSDFSEDGEDYSFPDPESSDKQGLLAIGGDLSPARLLSAYRQGIFPWYERGCPILWWSPNPRLILYPQQFKLSRSLGKSLKQPHELRIDSDFKAVIQACATVEARENNTWITKEMQAAYIHLSDMGFAHSFEIWRENRLIGGLYGISIGKAFFGESMFHYEQDASKMAMYYLSQTLLTQHFDFIDCQLPTAHLISLGGTIISRKEFLHRLKEAMQHPTLRGSWAKLASNDSTSLFE</sequence>
<keyword evidence="2 15" id="KW-0963">Cytoplasm</keyword>
<dbReference type="Gene3D" id="3.40.630.70">
    <property type="entry name" value="Leucyl/phenylalanyl-tRNA-protein transferase, C-terminal domain"/>
    <property type="match status" value="1"/>
</dbReference>
<dbReference type="GO" id="GO:0005737">
    <property type="term" value="C:cytoplasm"/>
    <property type="evidence" value="ECO:0007669"/>
    <property type="project" value="UniProtKB-SubCell"/>
</dbReference>